<keyword evidence="2" id="KW-0833">Ubl conjugation pathway</keyword>
<feature type="non-terminal residue" evidence="5">
    <location>
        <position position="1"/>
    </location>
</feature>
<proteinExistence type="predicted"/>
<evidence type="ECO:0000259" key="4">
    <source>
        <dbReference type="PROSITE" id="PS50127"/>
    </source>
</evidence>
<accession>A0A5N4D828</accession>
<feature type="region of interest" description="Disordered" evidence="3">
    <location>
        <begin position="437"/>
        <end position="474"/>
    </location>
</feature>
<organism evidence="5 6">
    <name type="scientific">Camelus dromedarius</name>
    <name type="common">Dromedary</name>
    <name type="synonym">Arabian camel</name>
    <dbReference type="NCBI Taxonomy" id="9838"/>
    <lineage>
        <taxon>Eukaryota</taxon>
        <taxon>Metazoa</taxon>
        <taxon>Chordata</taxon>
        <taxon>Craniata</taxon>
        <taxon>Vertebrata</taxon>
        <taxon>Euteleostomi</taxon>
        <taxon>Mammalia</taxon>
        <taxon>Eutheria</taxon>
        <taxon>Laurasiatheria</taxon>
        <taxon>Artiodactyla</taxon>
        <taxon>Tylopoda</taxon>
        <taxon>Camelidae</taxon>
        <taxon>Camelus</taxon>
    </lineage>
</organism>
<evidence type="ECO:0000256" key="3">
    <source>
        <dbReference type="SAM" id="MobiDB-lite"/>
    </source>
</evidence>
<dbReference type="GO" id="GO:0043066">
    <property type="term" value="P:negative regulation of apoptotic process"/>
    <property type="evidence" value="ECO:0007669"/>
    <property type="project" value="TreeGrafter"/>
</dbReference>
<keyword evidence="1" id="KW-0808">Transferase</keyword>
<keyword evidence="6" id="KW-1185">Reference proteome</keyword>
<dbReference type="SMART" id="SM00212">
    <property type="entry name" value="UBCc"/>
    <property type="match status" value="1"/>
</dbReference>
<dbReference type="FunFam" id="3.10.110.10:FF:000238">
    <property type="entry name" value="Uncharacterized protein"/>
    <property type="match status" value="1"/>
</dbReference>
<dbReference type="InterPro" id="IPR016135">
    <property type="entry name" value="UBQ-conjugating_enzyme/RWD"/>
</dbReference>
<dbReference type="GO" id="GO:0016740">
    <property type="term" value="F:transferase activity"/>
    <property type="evidence" value="ECO:0007669"/>
    <property type="project" value="UniProtKB-KW"/>
</dbReference>
<reference evidence="5 6" key="1">
    <citation type="journal article" date="2019" name="Mol. Ecol. Resour.">
        <title>Improving Illumina assemblies with Hi-C and long reads: an example with the North African dromedary.</title>
        <authorList>
            <person name="Elbers J.P."/>
            <person name="Rogers M.F."/>
            <person name="Perelman P.L."/>
            <person name="Proskuryakova A.A."/>
            <person name="Serdyukova N.A."/>
            <person name="Johnson W.E."/>
            <person name="Horin P."/>
            <person name="Corander J."/>
            <person name="Murphy D."/>
            <person name="Burger P.A."/>
        </authorList>
    </citation>
    <scope>NUCLEOTIDE SEQUENCE [LARGE SCALE GENOMIC DNA]</scope>
    <source>
        <strain evidence="5">Drom800</strain>
        <tissue evidence="5">Blood</tissue>
    </source>
</reference>
<dbReference type="CDD" id="cd23810">
    <property type="entry name" value="UBCc_BIRC6"/>
    <property type="match status" value="1"/>
</dbReference>
<dbReference type="Proteomes" id="UP000299084">
    <property type="component" value="Unassembled WGS sequence"/>
</dbReference>
<dbReference type="GO" id="GO:0005634">
    <property type="term" value="C:nucleus"/>
    <property type="evidence" value="ECO:0007669"/>
    <property type="project" value="TreeGrafter"/>
</dbReference>
<dbReference type="PANTHER" id="PTHR46116:SF39">
    <property type="entry name" value="BACULOVIRAL IAP REPEAT-CONTAINING PROTEIN 6"/>
    <property type="match status" value="1"/>
</dbReference>
<gene>
    <name evidence="5" type="ORF">Cadr_000018002</name>
</gene>
<dbReference type="Gene3D" id="3.10.110.10">
    <property type="entry name" value="Ubiquitin Conjugating Enzyme"/>
    <property type="match status" value="2"/>
</dbReference>
<evidence type="ECO:0000313" key="5">
    <source>
        <dbReference type="EMBL" id="KAB1267186.1"/>
    </source>
</evidence>
<dbReference type="PROSITE" id="PS50127">
    <property type="entry name" value="UBC_2"/>
    <property type="match status" value="1"/>
</dbReference>
<protein>
    <submittedName>
        <fullName evidence="5">Baculoviral IAP repeat-containing protein 6</fullName>
    </submittedName>
</protein>
<evidence type="ECO:0000313" key="6">
    <source>
        <dbReference type="Proteomes" id="UP000299084"/>
    </source>
</evidence>
<evidence type="ECO:0000256" key="1">
    <source>
        <dbReference type="ARBA" id="ARBA00022679"/>
    </source>
</evidence>
<dbReference type="InterPro" id="IPR000608">
    <property type="entry name" value="UBC"/>
</dbReference>
<comment type="caution">
    <text evidence="5">The sequence shown here is derived from an EMBL/GenBank/DDBJ whole genome shotgun (WGS) entry which is preliminary data.</text>
</comment>
<dbReference type="SUPFAM" id="SSF54495">
    <property type="entry name" value="UBC-like"/>
    <property type="match status" value="1"/>
</dbReference>
<dbReference type="EMBL" id="JWIN03000015">
    <property type="protein sequence ID" value="KAB1267186.1"/>
    <property type="molecule type" value="Genomic_DNA"/>
</dbReference>
<dbReference type="Pfam" id="PF00179">
    <property type="entry name" value="UQ_con"/>
    <property type="match status" value="1"/>
</dbReference>
<name>A0A5N4D828_CAMDR</name>
<evidence type="ECO:0000256" key="2">
    <source>
        <dbReference type="ARBA" id="ARBA00022786"/>
    </source>
</evidence>
<feature type="domain" description="UBC core" evidence="4">
    <location>
        <begin position="191"/>
        <end position="387"/>
    </location>
</feature>
<dbReference type="PANTHER" id="PTHR46116">
    <property type="entry name" value="(E3-INDEPENDENT) E2 UBIQUITIN-CONJUGATING ENZYME"/>
    <property type="match status" value="1"/>
</dbReference>
<sequence length="474" mass="53067">LDMARHVPLYRALLELLRAIASCTCMVPLLLPLSTENGEEEEEQSECQTSVGTLLAKMKTCVDTYTNRLRSKRENIKTGVKPDASDQEPEGLTLLVPDIQKTAEIVYAATTSLRQANQEKKLGEYSKKVAMKPKPLSVLKSLEEKYVAVMKKLQFDTFEMVSEDEDGKLGFKVNYHYMSQVKNANDANSAARARRLAQEAVTLSTSLPLSSSSSVFVRCDEERLDIMKVLITGPADTPYANGCFEFDVYFPQDYPSSPPLVNLETTGGHSVRFNPNLYNDGKVLVSVQSLILVAEPYFNEPGYERSRGTPSGTQSSREYDGNIRQATVKWAMLEQIRNPSPCFKEVIHKHFYLKRVEIMAQCEEWIADIQQYSSDKRVGRTMSHHAAALKGVGPWVGNVHATQYSRLINNISYFERHTAQLREELLKLPCPEGLDPDADDASEMCSATAGAEETLMHDQVKPSSSKELPSDFKL</sequence>
<dbReference type="AlphaFoldDB" id="A0A5N4D828"/>
<dbReference type="FunFam" id="3.10.110.10:FF:000134">
    <property type="entry name" value="Baculoviral IAP repeat-containing 6"/>
    <property type="match status" value="1"/>
</dbReference>
<dbReference type="GO" id="GO:0004869">
    <property type="term" value="F:cysteine-type endopeptidase inhibitor activity"/>
    <property type="evidence" value="ECO:0007669"/>
    <property type="project" value="TreeGrafter"/>
</dbReference>